<feature type="signal peptide" evidence="1">
    <location>
        <begin position="1"/>
        <end position="24"/>
    </location>
</feature>
<dbReference type="PANTHER" id="PTHR34406">
    <property type="entry name" value="PROTEIN YCEI"/>
    <property type="match status" value="1"/>
</dbReference>
<dbReference type="InterPro" id="IPR036761">
    <property type="entry name" value="TTHA0802/YceI-like_sf"/>
</dbReference>
<name>A0A0S2HWU3_9BACT</name>
<dbReference type="RefSeq" id="WP_057952084.1">
    <property type="nucleotide sequence ID" value="NZ_CP013118.1"/>
</dbReference>
<feature type="chain" id="PRO_5006599294" description="Lipid/polyisoprenoid-binding YceI-like domain-containing protein" evidence="1">
    <location>
        <begin position="25"/>
        <end position="213"/>
    </location>
</feature>
<organism evidence="3 4">
    <name type="scientific">Salinivirga cyanobacteriivorans</name>
    <dbReference type="NCBI Taxonomy" id="1307839"/>
    <lineage>
        <taxon>Bacteria</taxon>
        <taxon>Pseudomonadati</taxon>
        <taxon>Bacteroidota</taxon>
        <taxon>Bacteroidia</taxon>
        <taxon>Bacteroidales</taxon>
        <taxon>Salinivirgaceae</taxon>
        <taxon>Salinivirga</taxon>
    </lineage>
</organism>
<accession>A0A0S2HWU3</accession>
<dbReference type="SMART" id="SM00867">
    <property type="entry name" value="YceI"/>
    <property type="match status" value="1"/>
</dbReference>
<dbReference type="EMBL" id="CP013118">
    <property type="protein sequence ID" value="ALO14545.1"/>
    <property type="molecule type" value="Genomic_DNA"/>
</dbReference>
<gene>
    <name evidence="3" type="ORF">L21SP5_00875</name>
</gene>
<dbReference type="OrthoDB" id="951410at2"/>
<keyword evidence="1" id="KW-0732">Signal</keyword>
<dbReference type="PANTHER" id="PTHR34406:SF1">
    <property type="entry name" value="PROTEIN YCEI"/>
    <property type="match status" value="1"/>
</dbReference>
<dbReference type="Gene3D" id="2.40.128.110">
    <property type="entry name" value="Lipid/polyisoprenoid-binding, YceI-like"/>
    <property type="match status" value="1"/>
</dbReference>
<evidence type="ECO:0000259" key="2">
    <source>
        <dbReference type="SMART" id="SM00867"/>
    </source>
</evidence>
<evidence type="ECO:0000256" key="1">
    <source>
        <dbReference type="SAM" id="SignalP"/>
    </source>
</evidence>
<feature type="domain" description="Lipid/polyisoprenoid-binding YceI-like" evidence="2">
    <location>
        <begin position="48"/>
        <end position="212"/>
    </location>
</feature>
<dbReference type="STRING" id="1307839.L21SP5_00875"/>
<dbReference type="SUPFAM" id="SSF101874">
    <property type="entry name" value="YceI-like"/>
    <property type="match status" value="1"/>
</dbReference>
<dbReference type="KEGG" id="blq:L21SP5_00875"/>
<dbReference type="AlphaFoldDB" id="A0A0S2HWU3"/>
<evidence type="ECO:0000313" key="4">
    <source>
        <dbReference type="Proteomes" id="UP000064893"/>
    </source>
</evidence>
<protein>
    <recommendedName>
        <fullName evidence="2">Lipid/polyisoprenoid-binding YceI-like domain-containing protein</fullName>
    </recommendedName>
</protein>
<dbReference type="Proteomes" id="UP000064893">
    <property type="component" value="Chromosome"/>
</dbReference>
<dbReference type="PROSITE" id="PS51257">
    <property type="entry name" value="PROKAR_LIPOPROTEIN"/>
    <property type="match status" value="1"/>
</dbReference>
<proteinExistence type="predicted"/>
<reference evidence="3 4" key="1">
    <citation type="submission" date="2015-11" db="EMBL/GenBank/DDBJ databases">
        <title>Description and complete genome sequence of a novel strain predominating in hypersaline microbial mats and representing a new family of the Bacteriodetes phylum.</title>
        <authorList>
            <person name="Spring S."/>
            <person name="Bunk B."/>
            <person name="Sproer C."/>
            <person name="Klenk H.-P."/>
        </authorList>
    </citation>
    <scope>NUCLEOTIDE SEQUENCE [LARGE SCALE GENOMIC DNA]</scope>
    <source>
        <strain evidence="3 4">L21-Spi-D4</strain>
    </source>
</reference>
<evidence type="ECO:0000313" key="3">
    <source>
        <dbReference type="EMBL" id="ALO14545.1"/>
    </source>
</evidence>
<dbReference type="InterPro" id="IPR007372">
    <property type="entry name" value="Lipid/polyisoprenoid-bd_YceI"/>
</dbReference>
<keyword evidence="4" id="KW-1185">Reference proteome</keyword>
<dbReference type="Pfam" id="PF04264">
    <property type="entry name" value="YceI"/>
    <property type="match status" value="1"/>
</dbReference>
<sequence length="213" mass="23847" precursor="true">MKTTSLLIVATLVMGLSFTSCDSAQKGAKDKAKSDKETKSELPMEAKTIQINTNESIVNWSGTLVGVYDHYGTLDFKNGEIFIKDGKIADGSFVVDMKTMKPTDQNYNPEEGSTKEKLVGHLSSPDFFDVENHPEASFKIKAHKNNEIVGDLTIRGNTHEETVKNLEIKNMDGKMKFHGTMTFDRNKYDVNWKHPVKDKVLSDDIELKVTIKG</sequence>